<protein>
    <submittedName>
        <fullName evidence="1">Uncharacterized protein</fullName>
    </submittedName>
</protein>
<reference evidence="1" key="1">
    <citation type="journal article" date="2019" name="bioRxiv">
        <title>The Genome of the Zebra Mussel, Dreissena polymorpha: A Resource for Invasive Species Research.</title>
        <authorList>
            <person name="McCartney M.A."/>
            <person name="Auch B."/>
            <person name="Kono T."/>
            <person name="Mallez S."/>
            <person name="Zhang Y."/>
            <person name="Obille A."/>
            <person name="Becker A."/>
            <person name="Abrahante J.E."/>
            <person name="Garbe J."/>
            <person name="Badalamenti J.P."/>
            <person name="Herman A."/>
            <person name="Mangelson H."/>
            <person name="Liachko I."/>
            <person name="Sullivan S."/>
            <person name="Sone E.D."/>
            <person name="Koren S."/>
            <person name="Silverstein K.A.T."/>
            <person name="Beckman K.B."/>
            <person name="Gohl D.M."/>
        </authorList>
    </citation>
    <scope>NUCLEOTIDE SEQUENCE</scope>
    <source>
        <strain evidence="1">Duluth1</strain>
        <tissue evidence="1">Whole animal</tissue>
    </source>
</reference>
<gene>
    <name evidence="1" type="ORF">DPMN_137495</name>
</gene>
<sequence>MGINKITVDSKFLKEKYYMYEAFLSKNEEFQQDVIFIIEEGKPEILSIENQTIAEIRNQILENIDIKEIKGKKMEDLLNKTVEG</sequence>
<reference evidence="1" key="2">
    <citation type="submission" date="2020-11" db="EMBL/GenBank/DDBJ databases">
        <authorList>
            <person name="McCartney M.A."/>
            <person name="Auch B."/>
            <person name="Kono T."/>
            <person name="Mallez S."/>
            <person name="Becker A."/>
            <person name="Gohl D.M."/>
            <person name="Silverstein K.A.T."/>
            <person name="Koren S."/>
            <person name="Bechman K.B."/>
            <person name="Herman A."/>
            <person name="Abrahante J.E."/>
            <person name="Garbe J."/>
        </authorList>
    </citation>
    <scope>NUCLEOTIDE SEQUENCE</scope>
    <source>
        <strain evidence="1">Duluth1</strain>
        <tissue evidence="1">Whole animal</tissue>
    </source>
</reference>
<proteinExistence type="predicted"/>
<dbReference type="EMBL" id="JAIWYP010000006">
    <property type="protein sequence ID" value="KAH3809132.1"/>
    <property type="molecule type" value="Genomic_DNA"/>
</dbReference>
<organism evidence="1 2">
    <name type="scientific">Dreissena polymorpha</name>
    <name type="common">Zebra mussel</name>
    <name type="synonym">Mytilus polymorpha</name>
    <dbReference type="NCBI Taxonomy" id="45954"/>
    <lineage>
        <taxon>Eukaryota</taxon>
        <taxon>Metazoa</taxon>
        <taxon>Spiralia</taxon>
        <taxon>Lophotrochozoa</taxon>
        <taxon>Mollusca</taxon>
        <taxon>Bivalvia</taxon>
        <taxon>Autobranchia</taxon>
        <taxon>Heteroconchia</taxon>
        <taxon>Euheterodonta</taxon>
        <taxon>Imparidentia</taxon>
        <taxon>Neoheterodontei</taxon>
        <taxon>Myida</taxon>
        <taxon>Dreissenoidea</taxon>
        <taxon>Dreissenidae</taxon>
        <taxon>Dreissena</taxon>
    </lineage>
</organism>
<comment type="caution">
    <text evidence="1">The sequence shown here is derived from an EMBL/GenBank/DDBJ whole genome shotgun (WGS) entry which is preliminary data.</text>
</comment>
<evidence type="ECO:0000313" key="1">
    <source>
        <dbReference type="EMBL" id="KAH3809132.1"/>
    </source>
</evidence>
<keyword evidence="2" id="KW-1185">Reference proteome</keyword>
<accession>A0A9D4G7X8</accession>
<name>A0A9D4G7X8_DREPO</name>
<dbReference type="AlphaFoldDB" id="A0A9D4G7X8"/>
<evidence type="ECO:0000313" key="2">
    <source>
        <dbReference type="Proteomes" id="UP000828390"/>
    </source>
</evidence>
<dbReference type="Proteomes" id="UP000828390">
    <property type="component" value="Unassembled WGS sequence"/>
</dbReference>